<reference evidence="2 3" key="1">
    <citation type="submission" date="2018-09" db="EMBL/GenBank/DDBJ databases">
        <authorList>
            <person name="Grouzdev D.S."/>
            <person name="Krutkina M.S."/>
        </authorList>
    </citation>
    <scope>NUCLEOTIDE SEQUENCE [LARGE SCALE GENOMIC DNA]</scope>
    <source>
        <strain evidence="2 3">RmlP001</strain>
    </source>
</reference>
<dbReference type="EMBL" id="QYBC01000033">
    <property type="protein sequence ID" value="RYB01619.1"/>
    <property type="molecule type" value="Genomic_DNA"/>
</dbReference>
<evidence type="ECO:0000313" key="2">
    <source>
        <dbReference type="EMBL" id="RYB01619.1"/>
    </source>
</evidence>
<organism evidence="2 3">
    <name type="scientific">Lichenibacterium ramalinae</name>
    <dbReference type="NCBI Taxonomy" id="2316527"/>
    <lineage>
        <taxon>Bacteria</taxon>
        <taxon>Pseudomonadati</taxon>
        <taxon>Pseudomonadota</taxon>
        <taxon>Alphaproteobacteria</taxon>
        <taxon>Hyphomicrobiales</taxon>
        <taxon>Lichenihabitantaceae</taxon>
        <taxon>Lichenibacterium</taxon>
    </lineage>
</organism>
<evidence type="ECO:0000313" key="3">
    <source>
        <dbReference type="Proteomes" id="UP000289411"/>
    </source>
</evidence>
<keyword evidence="3" id="KW-1185">Reference proteome</keyword>
<evidence type="ECO:0000256" key="1">
    <source>
        <dbReference type="SAM" id="MobiDB-lite"/>
    </source>
</evidence>
<reference evidence="2 3" key="2">
    <citation type="submission" date="2019-02" db="EMBL/GenBank/DDBJ databases">
        <title>'Lichenibacterium ramalinii' gen. nov. sp. nov., 'Lichenibacterium minor' gen. nov. sp. nov.</title>
        <authorList>
            <person name="Pankratov T."/>
        </authorList>
    </citation>
    <scope>NUCLEOTIDE SEQUENCE [LARGE SCALE GENOMIC DNA]</scope>
    <source>
        <strain evidence="2 3">RmlP001</strain>
    </source>
</reference>
<feature type="region of interest" description="Disordered" evidence="1">
    <location>
        <begin position="15"/>
        <end position="41"/>
    </location>
</feature>
<dbReference type="Proteomes" id="UP000289411">
    <property type="component" value="Unassembled WGS sequence"/>
</dbReference>
<protein>
    <submittedName>
        <fullName evidence="2">Uncharacterized protein</fullName>
    </submittedName>
</protein>
<sequence>MVLVAAARRALRRSVPTERPAGVGLGGGRHTPDMVDADASASRARTFRQDASCEISLSSVRCTIASRSRLFSISRSFTPDAAR</sequence>
<name>A0A4Q2R7G0_9HYPH</name>
<dbReference type="AlphaFoldDB" id="A0A4Q2R7G0"/>
<accession>A0A4Q2R7G0</accession>
<gene>
    <name evidence="2" type="ORF">D3272_25185</name>
</gene>
<proteinExistence type="predicted"/>
<comment type="caution">
    <text evidence="2">The sequence shown here is derived from an EMBL/GenBank/DDBJ whole genome shotgun (WGS) entry which is preliminary data.</text>
</comment>